<name>A0A926WJW1_9NOST</name>
<dbReference type="AlphaFoldDB" id="A0A926WJW1"/>
<dbReference type="Pfam" id="PF14076">
    <property type="entry name" value="DUF4258"/>
    <property type="match status" value="1"/>
</dbReference>
<sequence length="110" mass="12625">MGNASQNLHNLFCQAINTGKVIFSRHAEFMLLERGFFRHDAFNCVFTGYIFEVNQSSSPLPTCSIAGKSKSGQRLYTIWAYNEVTGFISLITLYNPDSNRWTKCHIYTRM</sequence>
<reference evidence="2" key="1">
    <citation type="journal article" date="2020" name="ISME J.">
        <title>Comparative genomics reveals insights into cyanobacterial evolution and habitat adaptation.</title>
        <authorList>
            <person name="Chen M.Y."/>
            <person name="Teng W.K."/>
            <person name="Zhao L."/>
            <person name="Hu C.X."/>
            <person name="Zhou Y.K."/>
            <person name="Han B.P."/>
            <person name="Song L.R."/>
            <person name="Shu W.S."/>
        </authorList>
    </citation>
    <scope>NUCLEOTIDE SEQUENCE [LARGE SCALE GENOMIC DNA]</scope>
    <source>
        <strain evidence="2">FACHB-251</strain>
    </source>
</reference>
<dbReference type="RefSeq" id="WP_190563443.1">
    <property type="nucleotide sequence ID" value="NZ_JACJQU010000015.1"/>
</dbReference>
<dbReference type="Proteomes" id="UP000662185">
    <property type="component" value="Unassembled WGS sequence"/>
</dbReference>
<comment type="caution">
    <text evidence="1">The sequence shown here is derived from an EMBL/GenBank/DDBJ whole genome shotgun (WGS) entry which is preliminary data.</text>
</comment>
<dbReference type="InterPro" id="IPR025354">
    <property type="entry name" value="DUF4258"/>
</dbReference>
<organism evidence="1 2">
    <name type="scientific">Anabaena sphaerica FACHB-251</name>
    <dbReference type="NCBI Taxonomy" id="2692883"/>
    <lineage>
        <taxon>Bacteria</taxon>
        <taxon>Bacillati</taxon>
        <taxon>Cyanobacteriota</taxon>
        <taxon>Cyanophyceae</taxon>
        <taxon>Nostocales</taxon>
        <taxon>Nostocaceae</taxon>
        <taxon>Anabaena</taxon>
    </lineage>
</organism>
<evidence type="ECO:0000313" key="1">
    <source>
        <dbReference type="EMBL" id="MBD2295767.1"/>
    </source>
</evidence>
<gene>
    <name evidence="1" type="ORF">H6G06_20385</name>
</gene>
<dbReference type="EMBL" id="JACJQU010000015">
    <property type="protein sequence ID" value="MBD2295767.1"/>
    <property type="molecule type" value="Genomic_DNA"/>
</dbReference>
<evidence type="ECO:0000313" key="2">
    <source>
        <dbReference type="Proteomes" id="UP000662185"/>
    </source>
</evidence>
<keyword evidence="2" id="KW-1185">Reference proteome</keyword>
<protein>
    <submittedName>
        <fullName evidence="1">DUF4258 domain-containing protein</fullName>
    </submittedName>
</protein>
<proteinExistence type="predicted"/>
<accession>A0A926WJW1</accession>